<comment type="caution">
    <text evidence="3">The sequence shown here is derived from an EMBL/GenBank/DDBJ whole genome shotgun (WGS) entry which is preliminary data.</text>
</comment>
<sequence>MSGAPEATDISAGMLRDWPLPMPGGEADKEVRGHLLIVAGSREMPGAVLLAA</sequence>
<evidence type="ECO:0000259" key="2">
    <source>
        <dbReference type="PROSITE" id="PS51383"/>
    </source>
</evidence>
<feature type="domain" description="YjeF C-terminal" evidence="2">
    <location>
        <begin position="14"/>
        <end position="52"/>
    </location>
</feature>
<dbReference type="InterPro" id="IPR029056">
    <property type="entry name" value="Ribokinase-like"/>
</dbReference>
<accession>A0A845GBV7</accession>
<evidence type="ECO:0000313" key="3">
    <source>
        <dbReference type="EMBL" id="MYM92113.1"/>
    </source>
</evidence>
<dbReference type="AlphaFoldDB" id="A0A845GBV7"/>
<dbReference type="InterPro" id="IPR000631">
    <property type="entry name" value="CARKD"/>
</dbReference>
<feature type="non-terminal residue" evidence="3">
    <location>
        <position position="52"/>
    </location>
</feature>
<protein>
    <submittedName>
        <fullName evidence="3">NAD(P)H-hydrate dehydratase</fullName>
    </submittedName>
</protein>
<dbReference type="EMBL" id="WWCW01000428">
    <property type="protein sequence ID" value="MYM92113.1"/>
    <property type="molecule type" value="Genomic_DNA"/>
</dbReference>
<proteinExistence type="predicted"/>
<dbReference type="Proteomes" id="UP000470302">
    <property type="component" value="Unassembled WGS sequence"/>
</dbReference>
<dbReference type="SUPFAM" id="SSF53613">
    <property type="entry name" value="Ribokinase-like"/>
    <property type="match status" value="1"/>
</dbReference>
<organism evidence="3 4">
    <name type="scientific">Duganella vulcania</name>
    <dbReference type="NCBI Taxonomy" id="2692166"/>
    <lineage>
        <taxon>Bacteria</taxon>
        <taxon>Pseudomonadati</taxon>
        <taxon>Pseudomonadota</taxon>
        <taxon>Betaproteobacteria</taxon>
        <taxon>Burkholderiales</taxon>
        <taxon>Oxalobacteraceae</taxon>
        <taxon>Telluria group</taxon>
        <taxon>Duganella</taxon>
    </lineage>
</organism>
<dbReference type="PROSITE" id="PS51383">
    <property type="entry name" value="YJEF_C_3"/>
    <property type="match status" value="1"/>
</dbReference>
<dbReference type="Gene3D" id="3.40.1190.20">
    <property type="match status" value="1"/>
</dbReference>
<reference evidence="3 4" key="1">
    <citation type="submission" date="2020-01" db="EMBL/GenBank/DDBJ databases">
        <title>Novel species isolated from a subtropical stream in China.</title>
        <authorList>
            <person name="Lu H."/>
        </authorList>
    </citation>
    <scope>NUCLEOTIDE SEQUENCE [LARGE SCALE GENOMIC DNA]</scope>
    <source>
        <strain evidence="3 4">FT82W</strain>
    </source>
</reference>
<evidence type="ECO:0000256" key="1">
    <source>
        <dbReference type="SAM" id="MobiDB-lite"/>
    </source>
</evidence>
<evidence type="ECO:0000313" key="4">
    <source>
        <dbReference type="Proteomes" id="UP000470302"/>
    </source>
</evidence>
<dbReference type="GO" id="GO:0016836">
    <property type="term" value="F:hydro-lyase activity"/>
    <property type="evidence" value="ECO:0007669"/>
    <property type="project" value="InterPro"/>
</dbReference>
<feature type="region of interest" description="Disordered" evidence="1">
    <location>
        <begin position="1"/>
        <end position="21"/>
    </location>
</feature>
<name>A0A845GBV7_9BURK</name>
<gene>
    <name evidence="3" type="ORF">GTP91_33725</name>
</gene>